<accession>A0A7R9P980</accession>
<dbReference type="GO" id="GO:0000281">
    <property type="term" value="P:mitotic cytokinesis"/>
    <property type="evidence" value="ECO:0007669"/>
    <property type="project" value="TreeGrafter"/>
</dbReference>
<dbReference type="InterPro" id="IPR049395">
    <property type="entry name" value="ECT2_PH"/>
</dbReference>
<dbReference type="EMBL" id="OE182398">
    <property type="protein sequence ID" value="CAD7574488.1"/>
    <property type="molecule type" value="Genomic_DNA"/>
</dbReference>
<dbReference type="GO" id="GO:0005634">
    <property type="term" value="C:nucleus"/>
    <property type="evidence" value="ECO:0007669"/>
    <property type="project" value="InterPro"/>
</dbReference>
<dbReference type="AlphaFoldDB" id="A0A7R9P980"/>
<dbReference type="CDD" id="cd01229">
    <property type="entry name" value="PH_Ect2"/>
    <property type="match status" value="1"/>
</dbReference>
<reference evidence="3" key="1">
    <citation type="submission" date="2020-11" db="EMBL/GenBank/DDBJ databases">
        <authorList>
            <person name="Tran Van P."/>
        </authorList>
    </citation>
    <scope>NUCLEOTIDE SEQUENCE</scope>
</reference>
<feature type="region of interest" description="Disordered" evidence="1">
    <location>
        <begin position="680"/>
        <end position="699"/>
    </location>
</feature>
<dbReference type="GO" id="GO:0035556">
    <property type="term" value="P:intracellular signal transduction"/>
    <property type="evidence" value="ECO:0007669"/>
    <property type="project" value="InterPro"/>
</dbReference>
<dbReference type="InterPro" id="IPR011993">
    <property type="entry name" value="PH-like_dom_sf"/>
</dbReference>
<sequence length="867" mass="97133">MTNSEETFNILKANLGLPNDPAHSPKSTFETNDLTSSMHSPVRHLASESWHTSTPGQGSPGKVPSPIPLSPVQQLKESESLDVTLVEAHQNFAVTNQQPVTSLSCQKSKVFSSFSKKNRCRASLPGPGYFLRRCKIPAPIFLNTLPKMTTESILMEEDETDVDGGEIAPPPRYNTPKLRRLSGTSAGHPGSYSLLSCPESSGNPSTIQEEDRPLTMVVDESIVQNIPEKAPLKAAIVKVEWFWASIQNEVCSDEKDYLFEDYLESLLSPGRNSAHGTPGSSTRPRKRKRLRDTMSRLLQTESPAVQKRRSSVSDAGFLSVSGSFLDTTSGSPDNLCVTEKLEALEKEILRCCDVCDGEERAEGCVEILMNVQEREGLAWREGGGSVVSYPNVSWVLERGERKKGGDVEEDPVAADTPRKNLTARQQVFIELLQTEINYVNILDTIMKLFKAPLEDMLDTESPLLSKIELNTIFGHLGPIHDIHKKMLEDLKWTSAHWKEDICIGDIVLKFAPDLVKAYPQFVNFFEGTKNMIVQCDQTRPRFHAFLKICQTRPECGRQSLQELLIRPVQRLPSISLLLNDILKHTDKKNPDHSALERALSAIREVMTYINEDKRKTENQFVMFGIFNDIDCCPPNLVSAQRNFVSRVDVMELSEGLSGRGDTLVLFLFSDTLEVCKRRNNKGHNSLKSPNTSSLTRQASGKPYKHIRLMPLTNIKKVIDIKETNDCHNVFALMCRSPEEFKERLFSFTIMDDETDKGVFLKTLCRQMANAICRPDAVKAEENGNDEGQHTGCEAAVIGIPKKIPSEVIPRDWTIVFDLSKSSQTGKDNPYTITAVHELQPPDLAKRLAYYFKATTQMTGYLAIYTDF</sequence>
<dbReference type="PROSITE" id="PS00741">
    <property type="entry name" value="DH_1"/>
    <property type="match status" value="1"/>
</dbReference>
<feature type="compositionally biased region" description="Polar residues" evidence="1">
    <location>
        <begin position="25"/>
        <end position="39"/>
    </location>
</feature>
<feature type="compositionally biased region" description="Polar residues" evidence="1">
    <location>
        <begin position="682"/>
        <end position="698"/>
    </location>
</feature>
<feature type="region of interest" description="Disordered" evidence="1">
    <location>
        <begin position="269"/>
        <end position="290"/>
    </location>
</feature>
<evidence type="ECO:0000256" key="1">
    <source>
        <dbReference type="SAM" id="MobiDB-lite"/>
    </source>
</evidence>
<dbReference type="Gene3D" id="1.20.900.10">
    <property type="entry name" value="Dbl homology (DH) domain"/>
    <property type="match status" value="1"/>
</dbReference>
<dbReference type="InterPro" id="IPR001331">
    <property type="entry name" value="GDS_CDC24_CS"/>
</dbReference>
<dbReference type="GO" id="GO:0005085">
    <property type="term" value="F:guanyl-nucleotide exchange factor activity"/>
    <property type="evidence" value="ECO:0007669"/>
    <property type="project" value="InterPro"/>
</dbReference>
<proteinExistence type="predicted"/>
<feature type="domain" description="DH" evidence="2">
    <location>
        <begin position="423"/>
        <end position="612"/>
    </location>
</feature>
<dbReference type="CDD" id="cd00160">
    <property type="entry name" value="RhoGEF"/>
    <property type="match status" value="1"/>
</dbReference>
<evidence type="ECO:0000313" key="3">
    <source>
        <dbReference type="EMBL" id="CAD7574488.1"/>
    </source>
</evidence>
<dbReference type="GO" id="GO:0007399">
    <property type="term" value="P:nervous system development"/>
    <property type="evidence" value="ECO:0007669"/>
    <property type="project" value="TreeGrafter"/>
</dbReference>
<dbReference type="PROSITE" id="PS50010">
    <property type="entry name" value="DH_2"/>
    <property type="match status" value="1"/>
</dbReference>
<feature type="region of interest" description="Disordered" evidence="1">
    <location>
        <begin position="14"/>
        <end position="70"/>
    </location>
</feature>
<protein>
    <submittedName>
        <fullName evidence="3">(California timema) hypothetical protein</fullName>
    </submittedName>
</protein>
<dbReference type="SUPFAM" id="SSF48065">
    <property type="entry name" value="DBL homology domain (DH-domain)"/>
    <property type="match status" value="1"/>
</dbReference>
<organism evidence="3">
    <name type="scientific">Timema californicum</name>
    <name type="common">California timema</name>
    <name type="synonym">Walking stick</name>
    <dbReference type="NCBI Taxonomy" id="61474"/>
    <lineage>
        <taxon>Eukaryota</taxon>
        <taxon>Metazoa</taxon>
        <taxon>Ecdysozoa</taxon>
        <taxon>Arthropoda</taxon>
        <taxon>Hexapoda</taxon>
        <taxon>Insecta</taxon>
        <taxon>Pterygota</taxon>
        <taxon>Neoptera</taxon>
        <taxon>Polyneoptera</taxon>
        <taxon>Phasmatodea</taxon>
        <taxon>Timematodea</taxon>
        <taxon>Timematoidea</taxon>
        <taxon>Timematidae</taxon>
        <taxon>Timema</taxon>
    </lineage>
</organism>
<gene>
    <name evidence="3" type="ORF">TCMB3V08_LOCUS7099</name>
</gene>
<dbReference type="GO" id="GO:0005096">
    <property type="term" value="F:GTPase activator activity"/>
    <property type="evidence" value="ECO:0007669"/>
    <property type="project" value="InterPro"/>
</dbReference>
<dbReference type="Pfam" id="PF21242">
    <property type="entry name" value="ECT2_PH"/>
    <property type="match status" value="1"/>
</dbReference>
<dbReference type="Gene3D" id="2.30.29.30">
    <property type="entry name" value="Pleckstrin-homology domain (PH domain)/Phosphotyrosine-binding domain (PTB)"/>
    <property type="match status" value="1"/>
</dbReference>
<dbReference type="InterPro" id="IPR000219">
    <property type="entry name" value="DH_dom"/>
</dbReference>
<dbReference type="InterPro" id="IPR026817">
    <property type="entry name" value="Ect2"/>
</dbReference>
<dbReference type="PANTHER" id="PTHR16777">
    <property type="entry name" value="PROTEIN ECT2"/>
    <property type="match status" value="1"/>
</dbReference>
<dbReference type="InterPro" id="IPR035899">
    <property type="entry name" value="DBL_dom_sf"/>
</dbReference>
<name>A0A7R9P980_TIMCA</name>
<dbReference type="GO" id="GO:2000431">
    <property type="term" value="P:regulation of cytokinesis, actomyosin contractile ring assembly"/>
    <property type="evidence" value="ECO:0007669"/>
    <property type="project" value="InterPro"/>
</dbReference>
<dbReference type="SMART" id="SM00325">
    <property type="entry name" value="RhoGEF"/>
    <property type="match status" value="1"/>
</dbReference>
<dbReference type="SUPFAM" id="SSF50729">
    <property type="entry name" value="PH domain-like"/>
    <property type="match status" value="1"/>
</dbReference>
<feature type="compositionally biased region" description="Polar residues" evidence="1">
    <location>
        <begin position="270"/>
        <end position="282"/>
    </location>
</feature>
<dbReference type="PANTHER" id="PTHR16777:SF2">
    <property type="entry name" value="PROTEIN ECT2"/>
    <property type="match status" value="1"/>
</dbReference>
<dbReference type="GO" id="GO:0005938">
    <property type="term" value="C:cell cortex"/>
    <property type="evidence" value="ECO:0007669"/>
    <property type="project" value="TreeGrafter"/>
</dbReference>
<evidence type="ECO:0000259" key="2">
    <source>
        <dbReference type="PROSITE" id="PS50010"/>
    </source>
</evidence>
<dbReference type="Pfam" id="PF00621">
    <property type="entry name" value="RhoGEF"/>
    <property type="match status" value="1"/>
</dbReference>